<comment type="caution">
    <text evidence="2">The sequence shown here is derived from an EMBL/GenBank/DDBJ whole genome shotgun (WGS) entry which is preliminary data.</text>
</comment>
<evidence type="ECO:0000313" key="3">
    <source>
        <dbReference type="Proteomes" id="UP001596215"/>
    </source>
</evidence>
<dbReference type="Pfam" id="PF06992">
    <property type="entry name" value="Phage_lambda_P"/>
    <property type="match status" value="1"/>
</dbReference>
<evidence type="ECO:0000256" key="1">
    <source>
        <dbReference type="SAM" id="MobiDB-lite"/>
    </source>
</evidence>
<name>A0ABW1VRU6_9GAMM</name>
<evidence type="ECO:0000313" key="2">
    <source>
        <dbReference type="EMBL" id="MFC6363559.1"/>
    </source>
</evidence>
<gene>
    <name evidence="2" type="ORF">ACFP73_15975</name>
</gene>
<dbReference type="EMBL" id="JBHSUC010000035">
    <property type="protein sequence ID" value="MFC6363559.1"/>
    <property type="molecule type" value="Genomic_DNA"/>
</dbReference>
<sequence length="229" mass="26066">MRNLVNAVNNRDGRALSAMAPPEKPKQQVTQQAVSVFNELFRQLKAAFPALMVSIKTQEDLNELRRQWVLSFAENGIHSIEQVNAGMKVARKQEMPFLPSPGQFVAWCNQEESLAAGLPDQEQLCEMFRVYCRDRGVMGGCDNYPWESSACFHIITAVYGQMHSFNLTEAECQKRLTDEARKISRRIKAGEVLPEPRKQIPQLHIPSTTQTAKSHIANIRQMMKQSRHN</sequence>
<dbReference type="Proteomes" id="UP001596215">
    <property type="component" value="Unassembled WGS sequence"/>
</dbReference>
<dbReference type="InterPro" id="IPR009731">
    <property type="entry name" value="P-like"/>
</dbReference>
<protein>
    <submittedName>
        <fullName evidence="2">Replication protein P</fullName>
    </submittedName>
</protein>
<reference evidence="3" key="1">
    <citation type="journal article" date="2019" name="Int. J. Syst. Evol. Microbiol.">
        <title>The Global Catalogue of Microorganisms (GCM) 10K type strain sequencing project: providing services to taxonomists for standard genome sequencing and annotation.</title>
        <authorList>
            <consortium name="The Broad Institute Genomics Platform"/>
            <consortium name="The Broad Institute Genome Sequencing Center for Infectious Disease"/>
            <person name="Wu L."/>
            <person name="Ma J."/>
        </authorList>
    </citation>
    <scope>NUCLEOTIDE SEQUENCE [LARGE SCALE GENOMIC DNA]</scope>
    <source>
        <strain evidence="3">CGMCC 4.1530</strain>
    </source>
</reference>
<accession>A0ABW1VRU6</accession>
<proteinExistence type="predicted"/>
<organism evidence="2 3">
    <name type="scientific">Tatumella punctata</name>
    <dbReference type="NCBI Taxonomy" id="399969"/>
    <lineage>
        <taxon>Bacteria</taxon>
        <taxon>Pseudomonadati</taxon>
        <taxon>Pseudomonadota</taxon>
        <taxon>Gammaproteobacteria</taxon>
        <taxon>Enterobacterales</taxon>
        <taxon>Erwiniaceae</taxon>
        <taxon>Tatumella</taxon>
    </lineage>
</organism>
<keyword evidence="3" id="KW-1185">Reference proteome</keyword>
<feature type="region of interest" description="Disordered" evidence="1">
    <location>
        <begin position="1"/>
        <end position="24"/>
    </location>
</feature>
<dbReference type="RefSeq" id="WP_343877748.1">
    <property type="nucleotide sequence ID" value="NZ_BAAAFW010000081.1"/>
</dbReference>